<feature type="chain" id="PRO_5013321943" description="Peptidoglycan-binding protein CsiV" evidence="2">
    <location>
        <begin position="22"/>
        <end position="363"/>
    </location>
</feature>
<keyword evidence="4" id="KW-1185">Reference proteome</keyword>
<name>A0A1X9NEU5_9GAMM</name>
<dbReference type="Pfam" id="PF10972">
    <property type="entry name" value="CsiV"/>
    <property type="match status" value="1"/>
</dbReference>
<feature type="region of interest" description="Disordered" evidence="1">
    <location>
        <begin position="93"/>
        <end position="113"/>
    </location>
</feature>
<accession>A0A1X9NEU5</accession>
<dbReference type="STRING" id="716816.BST96_16560"/>
<organism evidence="3 4">
    <name type="scientific">Oceanicoccus sagamiensis</name>
    <dbReference type="NCBI Taxonomy" id="716816"/>
    <lineage>
        <taxon>Bacteria</taxon>
        <taxon>Pseudomonadati</taxon>
        <taxon>Pseudomonadota</taxon>
        <taxon>Gammaproteobacteria</taxon>
        <taxon>Cellvibrionales</taxon>
        <taxon>Spongiibacteraceae</taxon>
        <taxon>Oceanicoccus</taxon>
    </lineage>
</organism>
<proteinExistence type="predicted"/>
<evidence type="ECO:0000313" key="4">
    <source>
        <dbReference type="Proteomes" id="UP000193450"/>
    </source>
</evidence>
<evidence type="ECO:0000256" key="2">
    <source>
        <dbReference type="SAM" id="SignalP"/>
    </source>
</evidence>
<dbReference type="AlphaFoldDB" id="A0A1X9NEU5"/>
<gene>
    <name evidence="3" type="ORF">BST96_16560</name>
</gene>
<feature type="signal peptide" evidence="2">
    <location>
        <begin position="1"/>
        <end position="21"/>
    </location>
</feature>
<evidence type="ECO:0008006" key="5">
    <source>
        <dbReference type="Google" id="ProtNLM"/>
    </source>
</evidence>
<keyword evidence="2" id="KW-0732">Signal</keyword>
<reference evidence="3 4" key="1">
    <citation type="submission" date="2016-11" db="EMBL/GenBank/DDBJ databases">
        <title>Trade-off between light-utilization and light-protection in marine flavobacteria.</title>
        <authorList>
            <person name="Kumagai Y."/>
        </authorList>
    </citation>
    <scope>NUCLEOTIDE SEQUENCE [LARGE SCALE GENOMIC DNA]</scope>
    <source>
        <strain evidence="3 4">NBRC 107125</strain>
    </source>
</reference>
<dbReference type="Proteomes" id="UP000193450">
    <property type="component" value="Chromosome"/>
</dbReference>
<dbReference type="EMBL" id="CP019343">
    <property type="protein sequence ID" value="ARN75574.1"/>
    <property type="molecule type" value="Genomic_DNA"/>
</dbReference>
<dbReference type="KEGG" id="osg:BST96_16560"/>
<dbReference type="InterPro" id="IPR021241">
    <property type="entry name" value="CsiV"/>
</dbReference>
<evidence type="ECO:0000256" key="1">
    <source>
        <dbReference type="SAM" id="MobiDB-lite"/>
    </source>
</evidence>
<sequence>MASLAMMGLTTLLMATGTALAQDSSQEDSEQKWYQIEVFIFAYQEAAASNTEVWPKEMGLKYPQRIVELKQAAQTEVLLNDWSGHTDATTEVLPEAESSATNTSATNTSATQTPATEALAPIAEAAAEQILLPEPIMVTLQEQPFTLLAKDELSFAEIKQKLLRQRDLRQLFHGAWRQPIGKRNDSESLLIRGGDQFDNHFELEGSISLGLERYLHITTDLWLSTFVSNAGRLQNPWPVLPKAPVTSSASSGIAETNDSNQDVFNQSNLAANSGTLFVNNNDMENPFLDLAGNQYAVEQTATMRQSRRMRSNELHYIDHPLMGLLVRITPYEFPETVETEFNEAGGSNTELIEAQPAQPSAAP</sequence>
<evidence type="ECO:0000313" key="3">
    <source>
        <dbReference type="EMBL" id="ARN75574.1"/>
    </source>
</evidence>
<feature type="compositionally biased region" description="Low complexity" evidence="1">
    <location>
        <begin position="95"/>
        <end position="113"/>
    </location>
</feature>
<protein>
    <recommendedName>
        <fullName evidence="5">Peptidoglycan-binding protein CsiV</fullName>
    </recommendedName>
</protein>